<evidence type="ECO:0000256" key="1">
    <source>
        <dbReference type="PIRSR" id="PIRSR639069-1"/>
    </source>
</evidence>
<dbReference type="GO" id="GO:0005976">
    <property type="term" value="P:polysaccharide metabolic process"/>
    <property type="evidence" value="ECO:0007669"/>
    <property type="project" value="TreeGrafter"/>
</dbReference>
<feature type="binding site" evidence="2">
    <location>
        <position position="95"/>
    </location>
    <ligand>
        <name>substrate</name>
    </ligand>
</feature>
<dbReference type="SUPFAM" id="SSF53474">
    <property type="entry name" value="alpha/beta-Hydrolases"/>
    <property type="match status" value="1"/>
</dbReference>
<proteinExistence type="predicted"/>
<dbReference type="InterPro" id="IPR008391">
    <property type="entry name" value="AXE1_dom"/>
</dbReference>
<dbReference type="InterPro" id="IPR039069">
    <property type="entry name" value="CE7"/>
</dbReference>
<organism evidence="4 5">
    <name type="scientific">Alkalicoccus luteus</name>
    <dbReference type="NCBI Taxonomy" id="1237094"/>
    <lineage>
        <taxon>Bacteria</taxon>
        <taxon>Bacillati</taxon>
        <taxon>Bacillota</taxon>
        <taxon>Bacilli</taxon>
        <taxon>Bacillales</taxon>
        <taxon>Bacillaceae</taxon>
        <taxon>Alkalicoccus</taxon>
    </lineage>
</organism>
<evidence type="ECO:0000313" key="5">
    <source>
        <dbReference type="Proteomes" id="UP000752012"/>
    </source>
</evidence>
<gene>
    <name evidence="4" type="ORF">HCN83_05730</name>
</gene>
<feature type="active site" description="Charge relay system" evidence="1">
    <location>
        <position position="276"/>
    </location>
</feature>
<dbReference type="PANTHER" id="PTHR40111">
    <property type="entry name" value="CEPHALOSPORIN-C DEACETYLASE"/>
    <property type="match status" value="1"/>
</dbReference>
<dbReference type="GO" id="GO:0052689">
    <property type="term" value="F:carboxylic ester hydrolase activity"/>
    <property type="evidence" value="ECO:0007669"/>
    <property type="project" value="TreeGrafter"/>
</dbReference>
<dbReference type="Gene3D" id="3.40.50.1820">
    <property type="entry name" value="alpha/beta hydrolase"/>
    <property type="match status" value="1"/>
</dbReference>
<dbReference type="EMBL" id="JAATHJ010000006">
    <property type="protein sequence ID" value="NJP37086.1"/>
    <property type="molecule type" value="Genomic_DNA"/>
</dbReference>
<feature type="active site" description="Charge relay system" evidence="1">
    <location>
        <position position="305"/>
    </location>
</feature>
<feature type="domain" description="Acetyl xylan esterase" evidence="3">
    <location>
        <begin position="1"/>
        <end position="320"/>
    </location>
</feature>
<accession>A0A969TUL3</accession>
<dbReference type="RefSeq" id="WP_168005397.1">
    <property type="nucleotide sequence ID" value="NZ_JAATHJ010000006.1"/>
</dbReference>
<dbReference type="Pfam" id="PF05448">
    <property type="entry name" value="AXE1"/>
    <property type="match status" value="1"/>
</dbReference>
<evidence type="ECO:0000256" key="2">
    <source>
        <dbReference type="PIRSR" id="PIRSR639069-2"/>
    </source>
</evidence>
<sequence length="322" mass="36047">MPVIDMPLEELYAYQGRNPKPADFDDYWQRALAELEAIEADVKEEEASFQFPFATCRHLTFTGVRGAQIHVKAIIPHQPPAGAEKLPAVLEFHGYSMNAGDWTSKAAFAAAGRAVFSMDVRGQGGLSEDTGGVSGNTLQGHITRGMQDGEDELLFRHIFLDTVQLARLVMAREDIDETNVSVTGWSQGGALAVACAALEPRVKRAAPVYPFLSDYLRVWEMDLDVEAYQDIRRYFRRFDPVHAERDSFFERLGYIDIQHLVDRIQAPVLMGTGLIDPVCPPSSQFAAYNKITSEKEIVLYPDFAHEALPGMRDRIFTFLTGR</sequence>
<comment type="caution">
    <text evidence="4">The sequence shown here is derived from an EMBL/GenBank/DDBJ whole genome shotgun (WGS) entry which is preliminary data.</text>
</comment>
<dbReference type="InterPro" id="IPR029058">
    <property type="entry name" value="AB_hydrolase_fold"/>
</dbReference>
<protein>
    <submittedName>
        <fullName evidence="4">Acetylxylan esterase</fullName>
    </submittedName>
</protein>
<evidence type="ECO:0000259" key="3">
    <source>
        <dbReference type="Pfam" id="PF05448"/>
    </source>
</evidence>
<dbReference type="AlphaFoldDB" id="A0A969TUL3"/>
<feature type="active site" description="Nucleophile" evidence="1">
    <location>
        <position position="186"/>
    </location>
</feature>
<evidence type="ECO:0000313" key="4">
    <source>
        <dbReference type="EMBL" id="NJP37086.1"/>
    </source>
</evidence>
<reference evidence="4 5" key="1">
    <citation type="submission" date="2020-03" db="EMBL/GenBank/DDBJ databases">
        <title>Assessment of the enzymatic potential of alkaline-tolerant lipase obtained from Bacillus luteus H11 (technogenic soil) for the bioremediation of saline soils contaminated with petroleum substances.</title>
        <authorList>
            <person name="Kalwasinska A."/>
        </authorList>
    </citation>
    <scope>NUCLEOTIDE SEQUENCE [LARGE SCALE GENOMIC DNA]</scope>
    <source>
        <strain evidence="4 5">H11</strain>
    </source>
</reference>
<keyword evidence="5" id="KW-1185">Reference proteome</keyword>
<dbReference type="Proteomes" id="UP000752012">
    <property type="component" value="Unassembled WGS sequence"/>
</dbReference>
<name>A0A969TUL3_9BACI</name>
<dbReference type="PANTHER" id="PTHR40111:SF1">
    <property type="entry name" value="CEPHALOSPORIN-C DEACETYLASE"/>
    <property type="match status" value="1"/>
</dbReference>